<dbReference type="Proteomes" id="UP000030751">
    <property type="component" value="Unassembled WGS sequence"/>
</dbReference>
<organism evidence="2">
    <name type="scientific">Fusarium oxysporum f. sp. pisi HDV247</name>
    <dbReference type="NCBI Taxonomy" id="1080344"/>
    <lineage>
        <taxon>Eukaryota</taxon>
        <taxon>Fungi</taxon>
        <taxon>Dikarya</taxon>
        <taxon>Ascomycota</taxon>
        <taxon>Pezizomycotina</taxon>
        <taxon>Sordariomycetes</taxon>
        <taxon>Hypocreomycetidae</taxon>
        <taxon>Hypocreales</taxon>
        <taxon>Nectriaceae</taxon>
        <taxon>Fusarium</taxon>
        <taxon>Fusarium oxysporum species complex</taxon>
    </lineage>
</organism>
<sequence>MVELRPVETRYLQQPQHHQTFQAPKRPHFQTQPFYTGDPNMNETRESAGGARRQKRARKLGLLPQPKKRSQS</sequence>
<dbReference type="AlphaFoldDB" id="W9PBY5"/>
<reference evidence="2" key="2">
    <citation type="submission" date="2012-05" db="EMBL/GenBank/DDBJ databases">
        <title>Annotation of the Genome Sequence of Fusarium oxysporum HDV247.</title>
        <authorList>
            <consortium name="The Broad Institute Genomics Platform"/>
            <person name="Ma L.-J."/>
            <person name="Corby-Kistler H."/>
            <person name="Broz K."/>
            <person name="Gale L.R."/>
            <person name="Jonkers W."/>
            <person name="O'Donnell K."/>
            <person name="Ploetz R."/>
            <person name="Steinberg C."/>
            <person name="Schwartz D.C."/>
            <person name="VanEtten H."/>
            <person name="Zhou S."/>
            <person name="Young S.K."/>
            <person name="Zeng Q."/>
            <person name="Gargeya S."/>
            <person name="Fitzgerald M."/>
            <person name="Abouelleil A."/>
            <person name="Alvarado L."/>
            <person name="Chapman S.B."/>
            <person name="Gainer-Dewar J."/>
            <person name="Goldberg J."/>
            <person name="Griggs A."/>
            <person name="Gujja S."/>
            <person name="Hansen M."/>
            <person name="Howarth C."/>
            <person name="Imamovic A."/>
            <person name="Ireland A."/>
            <person name="Larimer J."/>
            <person name="McCowan C."/>
            <person name="Murphy C."/>
            <person name="Pearson M."/>
            <person name="Poon T.W."/>
            <person name="Priest M."/>
            <person name="Roberts A."/>
            <person name="Saif S."/>
            <person name="Shea T."/>
            <person name="Sykes S."/>
            <person name="Wortman J."/>
            <person name="Nusbaum C."/>
            <person name="Birren B."/>
        </authorList>
    </citation>
    <scope>NUCLEOTIDE SEQUENCE</scope>
    <source>
        <strain evidence="2">HDV247</strain>
    </source>
</reference>
<feature type="region of interest" description="Disordered" evidence="1">
    <location>
        <begin position="1"/>
        <end position="72"/>
    </location>
</feature>
<gene>
    <name evidence="2" type="ORF">FOVG_11611</name>
</gene>
<protein>
    <submittedName>
        <fullName evidence="2">Uncharacterized protein</fullName>
    </submittedName>
</protein>
<evidence type="ECO:0000313" key="2">
    <source>
        <dbReference type="EMBL" id="EXA37380.1"/>
    </source>
</evidence>
<evidence type="ECO:0000256" key="1">
    <source>
        <dbReference type="SAM" id="MobiDB-lite"/>
    </source>
</evidence>
<feature type="compositionally biased region" description="Polar residues" evidence="1">
    <location>
        <begin position="29"/>
        <end position="42"/>
    </location>
</feature>
<proteinExistence type="predicted"/>
<accession>W9PBY5</accession>
<name>W9PBY5_FUSOX</name>
<reference evidence="2" key="1">
    <citation type="submission" date="2011-10" db="EMBL/GenBank/DDBJ databases">
        <title>The Genome Sequence of Fusarium oxysporum HDV247.</title>
        <authorList>
            <consortium name="The Broad Institute Genome Sequencing Platform"/>
            <person name="Ma L.-J."/>
            <person name="Gale L.R."/>
            <person name="Schwartz D.C."/>
            <person name="Zhou S."/>
            <person name="Corby-Kistler H."/>
            <person name="Young S.K."/>
            <person name="Zeng Q."/>
            <person name="Gargeya S."/>
            <person name="Fitzgerald M."/>
            <person name="Haas B."/>
            <person name="Abouelleil A."/>
            <person name="Alvarado L."/>
            <person name="Arachchi H.M."/>
            <person name="Berlin A."/>
            <person name="Brown A."/>
            <person name="Chapman S.B."/>
            <person name="Chen Z."/>
            <person name="Dunbar C."/>
            <person name="Freedman E."/>
            <person name="Gearin G."/>
            <person name="Goldberg J."/>
            <person name="Griggs A."/>
            <person name="Gujja S."/>
            <person name="Heiman D."/>
            <person name="Howarth C."/>
            <person name="Larson L."/>
            <person name="Lui A."/>
            <person name="MacDonald P.J.P."/>
            <person name="Montmayeur A."/>
            <person name="Murphy C."/>
            <person name="Neiman D."/>
            <person name="Pearson M."/>
            <person name="Priest M."/>
            <person name="Roberts A."/>
            <person name="Saif S."/>
            <person name="Shea T."/>
            <person name="Shenoy N."/>
            <person name="Sisk P."/>
            <person name="Stolte C."/>
            <person name="Sykes S."/>
            <person name="Wortman J."/>
            <person name="Nusbaum C."/>
            <person name="Birren B."/>
        </authorList>
    </citation>
    <scope>NUCLEOTIDE SEQUENCE [LARGE SCALE GENOMIC DNA]</scope>
    <source>
        <strain evidence="2">HDV247</strain>
    </source>
</reference>
<feature type="compositionally biased region" description="Polar residues" evidence="1">
    <location>
        <begin position="11"/>
        <end position="22"/>
    </location>
</feature>
<dbReference type="EMBL" id="JH650975">
    <property type="protein sequence ID" value="EXA37380.1"/>
    <property type="molecule type" value="Genomic_DNA"/>
</dbReference>
<dbReference type="HOGENOM" id="CLU_2722296_0_0_1"/>